<dbReference type="PROSITE" id="PS50157">
    <property type="entry name" value="ZINC_FINGER_C2H2_2"/>
    <property type="match status" value="5"/>
</dbReference>
<evidence type="ECO:0000313" key="14">
    <source>
        <dbReference type="EMBL" id="ELW66741.1"/>
    </source>
</evidence>
<keyword evidence="5" id="KW-0677">Repeat</keyword>
<keyword evidence="7" id="KW-0862">Zinc</keyword>
<evidence type="ECO:0000256" key="11">
    <source>
        <dbReference type="ARBA" id="ARBA00068223"/>
    </source>
</evidence>
<dbReference type="Gene3D" id="3.30.160.60">
    <property type="entry name" value="Classic Zinc Finger"/>
    <property type="match status" value="6"/>
</dbReference>
<dbReference type="InParanoid" id="L9KVA2"/>
<feature type="domain" description="C2H2-type" evidence="13">
    <location>
        <begin position="189"/>
        <end position="216"/>
    </location>
</feature>
<dbReference type="Pfam" id="PF00096">
    <property type="entry name" value="zf-C2H2"/>
    <property type="match status" value="3"/>
</dbReference>
<reference evidence="15" key="1">
    <citation type="submission" date="2012-07" db="EMBL/GenBank/DDBJ databases">
        <title>Genome of the Chinese tree shrew, a rising model animal genetically related to primates.</title>
        <authorList>
            <person name="Zhang G."/>
            <person name="Fan Y."/>
            <person name="Yao Y."/>
            <person name="Huang Z."/>
        </authorList>
    </citation>
    <scope>NUCLEOTIDE SEQUENCE [LARGE SCALE GENOMIC DNA]</scope>
</reference>
<organism evidence="14 15">
    <name type="scientific">Tupaia chinensis</name>
    <name type="common">Chinese tree shrew</name>
    <name type="synonym">Tupaia belangeri chinensis</name>
    <dbReference type="NCBI Taxonomy" id="246437"/>
    <lineage>
        <taxon>Eukaryota</taxon>
        <taxon>Metazoa</taxon>
        <taxon>Chordata</taxon>
        <taxon>Craniata</taxon>
        <taxon>Vertebrata</taxon>
        <taxon>Euteleostomi</taxon>
        <taxon>Mammalia</taxon>
        <taxon>Eutheria</taxon>
        <taxon>Euarchontoglires</taxon>
        <taxon>Scandentia</taxon>
        <taxon>Tupaiidae</taxon>
        <taxon>Tupaia</taxon>
    </lineage>
</organism>
<dbReference type="Proteomes" id="UP000011518">
    <property type="component" value="Unassembled WGS sequence"/>
</dbReference>
<dbReference type="eggNOG" id="KOG1721">
    <property type="taxonomic scope" value="Eukaryota"/>
</dbReference>
<evidence type="ECO:0000256" key="12">
    <source>
        <dbReference type="PROSITE-ProRule" id="PRU00042"/>
    </source>
</evidence>
<evidence type="ECO:0000259" key="13">
    <source>
        <dbReference type="PROSITE" id="PS50157"/>
    </source>
</evidence>
<evidence type="ECO:0000256" key="9">
    <source>
        <dbReference type="ARBA" id="ARBA00023163"/>
    </source>
</evidence>
<comment type="function">
    <text evidence="1">May be involved in transcriptional regulation.</text>
</comment>
<dbReference type="FunFam" id="3.30.160.60:FF:001002">
    <property type="entry name" value="zinc finger protein 32 isoform X1"/>
    <property type="match status" value="1"/>
</dbReference>
<dbReference type="PANTHER" id="PTHR24394">
    <property type="entry name" value="ZINC FINGER PROTEIN"/>
    <property type="match status" value="1"/>
</dbReference>
<evidence type="ECO:0000256" key="5">
    <source>
        <dbReference type="ARBA" id="ARBA00022737"/>
    </source>
</evidence>
<dbReference type="InterPro" id="IPR036236">
    <property type="entry name" value="Znf_C2H2_sf"/>
</dbReference>
<keyword evidence="8" id="KW-0805">Transcription regulation</keyword>
<dbReference type="SMART" id="SM00355">
    <property type="entry name" value="ZnF_C2H2"/>
    <property type="match status" value="5"/>
</dbReference>
<keyword evidence="15" id="KW-1185">Reference proteome</keyword>
<evidence type="ECO:0000256" key="7">
    <source>
        <dbReference type="ARBA" id="ARBA00022833"/>
    </source>
</evidence>
<evidence type="ECO:0000313" key="15">
    <source>
        <dbReference type="Proteomes" id="UP000011518"/>
    </source>
</evidence>
<name>L9KVA2_TUPCH</name>
<comment type="similarity">
    <text evidence="3">Belongs to the krueppel C2H2-type zinc-finger protein family.</text>
</comment>
<dbReference type="SUPFAM" id="SSF57667">
    <property type="entry name" value="beta-beta-alpha zinc fingers"/>
    <property type="match status" value="3"/>
</dbReference>
<feature type="domain" description="C2H2-type" evidence="13">
    <location>
        <begin position="133"/>
        <end position="160"/>
    </location>
</feature>
<dbReference type="GO" id="GO:0008270">
    <property type="term" value="F:zinc ion binding"/>
    <property type="evidence" value="ECO:0007669"/>
    <property type="project" value="UniProtKB-KW"/>
</dbReference>
<dbReference type="PANTHER" id="PTHR24394:SF48">
    <property type="entry name" value="ZINC FINGER PROTEIN 771"/>
    <property type="match status" value="1"/>
</dbReference>
<evidence type="ECO:0000256" key="2">
    <source>
        <dbReference type="ARBA" id="ARBA00004123"/>
    </source>
</evidence>
<evidence type="ECO:0000256" key="6">
    <source>
        <dbReference type="ARBA" id="ARBA00022771"/>
    </source>
</evidence>
<sequence length="274" mass="31680">MFGFPTATLLDCHGRYAQNVAFFNVMTETHHKYDHSEATGSSSWDFQNSFRREKLEQKSPDSKTLQEDSPGVRQKVYECQECGKSFRQKGSLTLHERIHTGQKPFECTHCGKSFRAKGNLVTHQRIHTGEKPYQCKECGKSFSQRGSLAVHERLHTGQKPYECAICQRSFRNQSNLAVHRRVHSGEKPYRCDQCGKAFSQKGSLIVHIRVHTGLKRYACSQCRKSFHTRGNCAQEQPMEESYEEAVTKDVEQEWTCLDFQQLPCWTVMEDMPRM</sequence>
<dbReference type="EMBL" id="KB320639">
    <property type="protein sequence ID" value="ELW66741.1"/>
    <property type="molecule type" value="Genomic_DNA"/>
</dbReference>
<keyword evidence="4" id="KW-0479">Metal-binding</keyword>
<feature type="domain" description="C2H2-type" evidence="13">
    <location>
        <begin position="77"/>
        <end position="104"/>
    </location>
</feature>
<evidence type="ECO:0000256" key="1">
    <source>
        <dbReference type="ARBA" id="ARBA00003767"/>
    </source>
</evidence>
<dbReference type="AlphaFoldDB" id="L9KVA2"/>
<dbReference type="FunFam" id="3.30.160.60:FF:001498">
    <property type="entry name" value="Zinc finger protein 404"/>
    <property type="match status" value="2"/>
</dbReference>
<dbReference type="FunFam" id="3.30.160.60:FF:000475">
    <property type="entry name" value="zinc finger protein 32 isoform X1"/>
    <property type="match status" value="1"/>
</dbReference>
<keyword evidence="10" id="KW-0539">Nucleus</keyword>
<reference evidence="15" key="2">
    <citation type="journal article" date="2013" name="Nat. Commun.">
        <title>Genome of the Chinese tree shrew.</title>
        <authorList>
            <person name="Fan Y."/>
            <person name="Huang Z.Y."/>
            <person name="Cao C.C."/>
            <person name="Chen C.S."/>
            <person name="Chen Y.X."/>
            <person name="Fan D.D."/>
            <person name="He J."/>
            <person name="Hou H.L."/>
            <person name="Hu L."/>
            <person name="Hu X.T."/>
            <person name="Jiang X.T."/>
            <person name="Lai R."/>
            <person name="Lang Y.S."/>
            <person name="Liang B."/>
            <person name="Liao S.G."/>
            <person name="Mu D."/>
            <person name="Ma Y.Y."/>
            <person name="Niu Y.Y."/>
            <person name="Sun X.Q."/>
            <person name="Xia J.Q."/>
            <person name="Xiao J."/>
            <person name="Xiong Z.Q."/>
            <person name="Xu L."/>
            <person name="Yang L."/>
            <person name="Zhang Y."/>
            <person name="Zhao W."/>
            <person name="Zhao X.D."/>
            <person name="Zheng Y.T."/>
            <person name="Zhou J.M."/>
            <person name="Zhu Y.B."/>
            <person name="Zhang G.J."/>
            <person name="Wang J."/>
            <person name="Yao Y.G."/>
        </authorList>
    </citation>
    <scope>NUCLEOTIDE SEQUENCE [LARGE SCALE GENOMIC DNA]</scope>
</reference>
<keyword evidence="6 12" id="KW-0863">Zinc-finger</keyword>
<dbReference type="GO" id="GO:0003677">
    <property type="term" value="F:DNA binding"/>
    <property type="evidence" value="ECO:0007669"/>
    <property type="project" value="UniProtKB-KW"/>
</dbReference>
<dbReference type="FunFam" id="3.30.160.60:FF:000505">
    <property type="entry name" value="zinc finger protein 32 isoform X1"/>
    <property type="match status" value="1"/>
</dbReference>
<evidence type="ECO:0000256" key="4">
    <source>
        <dbReference type="ARBA" id="ARBA00022723"/>
    </source>
</evidence>
<protein>
    <recommendedName>
        <fullName evidence="11">Zinc finger protein 32</fullName>
    </recommendedName>
</protein>
<dbReference type="Pfam" id="PF13465">
    <property type="entry name" value="zf-H2C2_2"/>
    <property type="match status" value="1"/>
</dbReference>
<dbReference type="GO" id="GO:0005634">
    <property type="term" value="C:nucleus"/>
    <property type="evidence" value="ECO:0007669"/>
    <property type="project" value="UniProtKB-SubCell"/>
</dbReference>
<dbReference type="InterPro" id="IPR013087">
    <property type="entry name" value="Znf_C2H2_type"/>
</dbReference>
<feature type="domain" description="C2H2-type" evidence="13">
    <location>
        <begin position="105"/>
        <end position="132"/>
    </location>
</feature>
<keyword evidence="9" id="KW-0804">Transcription</keyword>
<dbReference type="PROSITE" id="PS00028">
    <property type="entry name" value="ZINC_FINGER_C2H2_1"/>
    <property type="match status" value="5"/>
</dbReference>
<proteinExistence type="inferred from homology"/>
<accession>L9KVA2</accession>
<gene>
    <name evidence="14" type="ORF">TREES_T100006443</name>
</gene>
<comment type="subcellular location">
    <subcellularLocation>
        <location evidence="2">Nucleus</location>
    </subcellularLocation>
</comment>
<feature type="domain" description="C2H2-type" evidence="13">
    <location>
        <begin position="161"/>
        <end position="188"/>
    </location>
</feature>
<evidence type="ECO:0000256" key="3">
    <source>
        <dbReference type="ARBA" id="ARBA00006991"/>
    </source>
</evidence>
<evidence type="ECO:0000256" key="8">
    <source>
        <dbReference type="ARBA" id="ARBA00023015"/>
    </source>
</evidence>
<dbReference type="GO" id="GO:0000981">
    <property type="term" value="F:DNA-binding transcription factor activity, RNA polymerase II-specific"/>
    <property type="evidence" value="ECO:0007669"/>
    <property type="project" value="TreeGrafter"/>
</dbReference>
<evidence type="ECO:0000256" key="10">
    <source>
        <dbReference type="ARBA" id="ARBA00023242"/>
    </source>
</evidence>